<dbReference type="AlphaFoldDB" id="A0AA86UWX2"/>
<reference evidence="5 8" key="2">
    <citation type="submission" date="2024-07" db="EMBL/GenBank/DDBJ databases">
        <authorList>
            <person name="Akdeniz Z."/>
        </authorList>
    </citation>
    <scope>NUCLEOTIDE SEQUENCE [LARGE SCALE GENOMIC DNA]</scope>
</reference>
<protein>
    <submittedName>
        <fullName evidence="3">Calmodulin</fullName>
    </submittedName>
</protein>
<keyword evidence="8" id="KW-1185">Reference proteome</keyword>
<dbReference type="EMBL" id="CATOUU010001090">
    <property type="protein sequence ID" value="CAI9971274.1"/>
    <property type="molecule type" value="Genomic_DNA"/>
</dbReference>
<dbReference type="Proteomes" id="UP001642409">
    <property type="component" value="Unassembled WGS sequence"/>
</dbReference>
<proteinExistence type="predicted"/>
<evidence type="ECO:0000313" key="4">
    <source>
        <dbReference type="EMBL" id="CAI9976026.1"/>
    </source>
</evidence>
<evidence type="ECO:0000313" key="2">
    <source>
        <dbReference type="EMBL" id="CAI9946740.1"/>
    </source>
</evidence>
<feature type="domain" description="EF-hand" evidence="1">
    <location>
        <begin position="40"/>
        <end position="74"/>
    </location>
</feature>
<dbReference type="SUPFAM" id="SSF47473">
    <property type="entry name" value="EF-hand"/>
    <property type="match status" value="1"/>
</dbReference>
<dbReference type="InterPro" id="IPR002048">
    <property type="entry name" value="EF_hand_dom"/>
</dbReference>
<evidence type="ECO:0000313" key="5">
    <source>
        <dbReference type="EMBL" id="CAL5996010.1"/>
    </source>
</evidence>
<dbReference type="InterPro" id="IPR011992">
    <property type="entry name" value="EF-hand-dom_pair"/>
</dbReference>
<dbReference type="EMBL" id="CAXDID020000034">
    <property type="protein sequence ID" value="CAL5996010.1"/>
    <property type="molecule type" value="Genomic_DNA"/>
</dbReference>
<evidence type="ECO:0000313" key="8">
    <source>
        <dbReference type="Proteomes" id="UP001642409"/>
    </source>
</evidence>
<dbReference type="EMBL" id="CATOUU010000764">
    <property type="protein sequence ID" value="CAI9946740.1"/>
    <property type="molecule type" value="Genomic_DNA"/>
</dbReference>
<comment type="caution">
    <text evidence="3">The sequence shown here is derived from an EMBL/GenBank/DDBJ whole genome shotgun (WGS) entry which is preliminary data.</text>
</comment>
<evidence type="ECO:0000259" key="1">
    <source>
        <dbReference type="PROSITE" id="PS50222"/>
    </source>
</evidence>
<dbReference type="EMBL" id="CATOUU010001171">
    <property type="protein sequence ID" value="CAI9976026.1"/>
    <property type="molecule type" value="Genomic_DNA"/>
</dbReference>
<dbReference type="SMART" id="SM00054">
    <property type="entry name" value="EFh"/>
    <property type="match status" value="2"/>
</dbReference>
<dbReference type="GO" id="GO:0005509">
    <property type="term" value="F:calcium ion binding"/>
    <property type="evidence" value="ECO:0007669"/>
    <property type="project" value="InterPro"/>
</dbReference>
<name>A0AA86UWX2_9EUKA</name>
<evidence type="ECO:0000313" key="7">
    <source>
        <dbReference type="EMBL" id="CAL6064862.1"/>
    </source>
</evidence>
<organism evidence="3">
    <name type="scientific">Hexamita inflata</name>
    <dbReference type="NCBI Taxonomy" id="28002"/>
    <lineage>
        <taxon>Eukaryota</taxon>
        <taxon>Metamonada</taxon>
        <taxon>Diplomonadida</taxon>
        <taxon>Hexamitidae</taxon>
        <taxon>Hexamitinae</taxon>
        <taxon>Hexamita</taxon>
    </lineage>
</organism>
<dbReference type="EMBL" id="CAXDID020000252">
    <property type="protein sequence ID" value="CAL6064862.1"/>
    <property type="molecule type" value="Genomic_DNA"/>
</dbReference>
<dbReference type="EMBL" id="CAXDID020000186">
    <property type="protein sequence ID" value="CAL6050968.1"/>
    <property type="molecule type" value="Genomic_DNA"/>
</dbReference>
<gene>
    <name evidence="5" type="ORF">HINF_LOCUS14462</name>
    <name evidence="2" type="ORF">HINF_LOCUS34385</name>
    <name evidence="6" type="ORF">HINF_LOCUS44144</name>
    <name evidence="7" type="ORF">HINF_LOCUS51563</name>
    <name evidence="3" type="ORF">HINF_LOCUS58919</name>
    <name evidence="4" type="ORF">HINF_LOCUS63671</name>
</gene>
<dbReference type="PROSITE" id="PS50222">
    <property type="entry name" value="EF_HAND_2"/>
    <property type="match status" value="1"/>
</dbReference>
<evidence type="ECO:0000313" key="6">
    <source>
        <dbReference type="EMBL" id="CAL6050968.1"/>
    </source>
</evidence>
<reference evidence="3" key="1">
    <citation type="submission" date="2023-06" db="EMBL/GenBank/DDBJ databases">
        <authorList>
            <person name="Kurt Z."/>
        </authorList>
    </citation>
    <scope>NUCLEOTIDE SEQUENCE</scope>
</reference>
<sequence>MPQYKQWELENMFAQADINHDEKLFTSEILLFLKKYRTDINVEEIKKILAEFDTSKDGHFQLDEFILFMNKAFP</sequence>
<dbReference type="Gene3D" id="1.10.238.10">
    <property type="entry name" value="EF-hand"/>
    <property type="match status" value="1"/>
</dbReference>
<dbReference type="Pfam" id="PF13499">
    <property type="entry name" value="EF-hand_7"/>
    <property type="match status" value="1"/>
</dbReference>
<accession>A0AA86UWX2</accession>
<evidence type="ECO:0000313" key="3">
    <source>
        <dbReference type="EMBL" id="CAI9971274.1"/>
    </source>
</evidence>